<dbReference type="Gene3D" id="3.30.420.100">
    <property type="match status" value="1"/>
</dbReference>
<dbReference type="EMBL" id="HG994369">
    <property type="protein sequence ID" value="CAF1931430.1"/>
    <property type="molecule type" value="Genomic_DNA"/>
</dbReference>
<proteinExistence type="inferred from homology"/>
<dbReference type="InterPro" id="IPR057268">
    <property type="entry name" value="Ribosomal_L18"/>
</dbReference>
<keyword evidence="2" id="KW-0689">Ribosomal protein</keyword>
<dbReference type="AlphaFoldDB" id="A0A816L2U6"/>
<dbReference type="PANTHER" id="PTHR31133:SF13">
    <property type="entry name" value="(RAPE) HYPOTHETICAL PROTEIN"/>
    <property type="match status" value="1"/>
</dbReference>
<evidence type="ECO:0000313" key="4">
    <source>
        <dbReference type="EMBL" id="CAF1931430.1"/>
    </source>
</evidence>
<reference evidence="4" key="1">
    <citation type="submission" date="2021-01" db="EMBL/GenBank/DDBJ databases">
        <authorList>
            <consortium name="Genoscope - CEA"/>
            <person name="William W."/>
        </authorList>
    </citation>
    <scope>NUCLEOTIDE SEQUENCE</scope>
</reference>
<dbReference type="GO" id="GO:1990904">
    <property type="term" value="C:ribonucleoprotein complex"/>
    <property type="evidence" value="ECO:0007669"/>
    <property type="project" value="UniProtKB-KW"/>
</dbReference>
<dbReference type="GO" id="GO:0006412">
    <property type="term" value="P:translation"/>
    <property type="evidence" value="ECO:0007669"/>
    <property type="project" value="InterPro"/>
</dbReference>
<sequence length="291" mass="33049">MANSLLLKQALDLFSPVHGQFPPFDAEALEQPLLPLAPAAIKATKPLKKGKREPEDDLDTKVNLTSTAEERLGPILKLFDAVGEGKPSPLLHCFYDGTWSTVKRSFTVVHDFKDVCFHSYFSLMDEIRKCPDQNYHEIRYMNKLILSFPFPHRNQELLDPEQSKLRDGLDSAIVREKPNNKWTDVAAVLHRSSSPERDGLGELYWLRLLLLKLTLHFFRESDSRVSDLDNGCGAFPHGVNGTTERPRMCVFRSNKHLYVQVIDDTKMHTLASASTKKKPLKSLNTLLDLPL</sequence>
<dbReference type="GO" id="GO:0005840">
    <property type="term" value="C:ribosome"/>
    <property type="evidence" value="ECO:0007669"/>
    <property type="project" value="UniProtKB-KW"/>
</dbReference>
<dbReference type="InterPro" id="IPR005484">
    <property type="entry name" value="Ribosomal_uL18_bac/plant/anim"/>
</dbReference>
<gene>
    <name evidence="4" type="ORF">DARMORV10_C05P41600.1</name>
</gene>
<comment type="similarity">
    <text evidence="1">Belongs to the universal ribosomal protein uL18 family.</text>
</comment>
<evidence type="ECO:0000256" key="2">
    <source>
        <dbReference type="ARBA" id="ARBA00022980"/>
    </source>
</evidence>
<name>A0A816L2U6_BRANA</name>
<dbReference type="PANTHER" id="PTHR31133">
    <property type="entry name" value="MEMBRANE PROTEIN"/>
    <property type="match status" value="1"/>
</dbReference>
<dbReference type="SUPFAM" id="SSF53137">
    <property type="entry name" value="Translational machinery components"/>
    <property type="match status" value="1"/>
</dbReference>
<organism evidence="4">
    <name type="scientific">Brassica napus</name>
    <name type="common">Rape</name>
    <dbReference type="NCBI Taxonomy" id="3708"/>
    <lineage>
        <taxon>Eukaryota</taxon>
        <taxon>Viridiplantae</taxon>
        <taxon>Streptophyta</taxon>
        <taxon>Embryophyta</taxon>
        <taxon>Tracheophyta</taxon>
        <taxon>Spermatophyta</taxon>
        <taxon>Magnoliopsida</taxon>
        <taxon>eudicotyledons</taxon>
        <taxon>Gunneridae</taxon>
        <taxon>Pentapetalae</taxon>
        <taxon>rosids</taxon>
        <taxon>malvids</taxon>
        <taxon>Brassicales</taxon>
        <taxon>Brassicaceae</taxon>
        <taxon>Brassiceae</taxon>
        <taxon>Brassica</taxon>
    </lineage>
</organism>
<dbReference type="Pfam" id="PF00861">
    <property type="entry name" value="Ribosomal_L18p"/>
    <property type="match status" value="1"/>
</dbReference>
<dbReference type="GO" id="GO:0003735">
    <property type="term" value="F:structural constituent of ribosome"/>
    <property type="evidence" value="ECO:0007669"/>
    <property type="project" value="InterPro"/>
</dbReference>
<dbReference type="Proteomes" id="UP001295469">
    <property type="component" value="Chromosome C05"/>
</dbReference>
<dbReference type="InterPro" id="IPR040229">
    <property type="entry name" value="At3g27390-like"/>
</dbReference>
<evidence type="ECO:0000256" key="3">
    <source>
        <dbReference type="ARBA" id="ARBA00023274"/>
    </source>
</evidence>
<dbReference type="CDD" id="cd00432">
    <property type="entry name" value="Ribosomal_L18_L5e"/>
    <property type="match status" value="1"/>
</dbReference>
<protein>
    <submittedName>
        <fullName evidence="4">(rape) hypothetical protein</fullName>
    </submittedName>
</protein>
<evidence type="ECO:0000256" key="1">
    <source>
        <dbReference type="ARBA" id="ARBA00007116"/>
    </source>
</evidence>
<accession>A0A816L2U6</accession>
<keyword evidence="3" id="KW-0687">Ribonucleoprotein</keyword>